<dbReference type="FunFam" id="3.40.50.300:FF:001091">
    <property type="entry name" value="Probable disease resistance protein At1g61300"/>
    <property type="match status" value="1"/>
</dbReference>
<keyword evidence="3" id="KW-0677">Repeat</keyword>
<dbReference type="AlphaFoldDB" id="A0AAD2DTS7"/>
<dbReference type="InterPro" id="IPR050905">
    <property type="entry name" value="Plant_NBS-LRR"/>
</dbReference>
<evidence type="ECO:0000256" key="5">
    <source>
        <dbReference type="ARBA" id="ARBA00022821"/>
    </source>
</evidence>
<dbReference type="SUPFAM" id="SSF52047">
    <property type="entry name" value="RNI-like"/>
    <property type="match status" value="2"/>
</dbReference>
<dbReference type="GO" id="GO:0006952">
    <property type="term" value="P:defense response"/>
    <property type="evidence" value="ECO:0007669"/>
    <property type="project" value="UniProtKB-KW"/>
</dbReference>
<dbReference type="PANTHER" id="PTHR33463:SF140">
    <property type="entry name" value="P-LOOP CONTAINING NUCLEOSIDE TRIPHOSPHATE HYDROLASE, LEUCINE-RICH REPEAT DOMAIN SUPERFAMILY"/>
    <property type="match status" value="1"/>
</dbReference>
<dbReference type="InterPro" id="IPR036388">
    <property type="entry name" value="WH-like_DNA-bd_sf"/>
</dbReference>
<keyword evidence="2" id="KW-0433">Leucine-rich repeat</keyword>
<keyword evidence="4" id="KW-0547">Nucleotide-binding</keyword>
<dbReference type="SUPFAM" id="SSF52540">
    <property type="entry name" value="P-loop containing nucleoside triphosphate hydrolases"/>
    <property type="match status" value="1"/>
</dbReference>
<dbReference type="PANTHER" id="PTHR33463">
    <property type="entry name" value="NB-ARC DOMAIN-CONTAINING PROTEIN-RELATED"/>
    <property type="match status" value="1"/>
</dbReference>
<dbReference type="Proteomes" id="UP000834106">
    <property type="component" value="Chromosome 8"/>
</dbReference>
<keyword evidence="7" id="KW-0175">Coiled coil</keyword>
<dbReference type="InterPro" id="IPR002182">
    <property type="entry name" value="NB-ARC"/>
</dbReference>
<evidence type="ECO:0000256" key="2">
    <source>
        <dbReference type="ARBA" id="ARBA00022614"/>
    </source>
</evidence>
<dbReference type="SMART" id="SM00382">
    <property type="entry name" value="AAA"/>
    <property type="match status" value="1"/>
</dbReference>
<dbReference type="InterPro" id="IPR042197">
    <property type="entry name" value="Apaf_helical"/>
</dbReference>
<dbReference type="Gene3D" id="3.80.10.10">
    <property type="entry name" value="Ribonuclease Inhibitor"/>
    <property type="match status" value="3"/>
</dbReference>
<dbReference type="Gene3D" id="1.10.8.430">
    <property type="entry name" value="Helical domain of apoptotic protease-activating factors"/>
    <property type="match status" value="1"/>
</dbReference>
<dbReference type="Gene3D" id="3.40.50.300">
    <property type="entry name" value="P-loop containing nucleotide triphosphate hydrolases"/>
    <property type="match status" value="1"/>
</dbReference>
<keyword evidence="6" id="KW-0067">ATP-binding</keyword>
<feature type="coiled-coil region" evidence="7">
    <location>
        <begin position="28"/>
        <end position="62"/>
    </location>
</feature>
<sequence length="1078" mass="122690">MAEGIAFSIVGKLAEYTVDPVLRQIKYLFFYNRNIQNLRIKVGELENKRNAVKRQVHAAESNAEIPREDVSAWLLKVDDLKEKADEVLNGVQSSEMRCLFNRCPNLKSRYLTSRRATKKSIEADKLKLEGTFETVSDPRSSVQLLNLTSHEGFETRLSTKKKIQEALKDKEIGIIGIYGMPGVGKTTMAKEIVNEVKVEKLFDETAFAVVSNDPDINKIQDQLAEALDLKIEDKTTSVRAGLLHERLNNDRSILVVLDDLWKKIDLGTIGIPSPNGQNRLKIMFTTRREETCVKMEAKKFKIEVLSKEEGWQLFTVKAGISDDETDVELVSLAKEVANECGRLPLALEVVGSALKDKKAVYEWKDALRQLKMSIATNLEGMDDIVYKSIRLSYDCLVSNEERDLLLLCSLFAEDESIPIENLVRYARGLELFKETETLCETRDRAKTIANNLKSCNLLQRGMEEDAVKLHDVIRDFCLHMAREEKGGYLVKHAGLKEWPEHDAHESCIAISITFDELDQLPSGLKYRNVKLLRVICREWGECKISEEFFKDMKDLRVLELERMYIQIPSSIKLGLRTLSLIDCRIHSQLSMIESLKLEILSFYDSSLNNNSPIELANLCNLRSLDLRFYESSCPLRPGVLSGMKKLEELCLGRYIPIEGEDAKILKNVVSELDENGFINLKTLILSSGDFEYLIDATNSIPNGTFGKLESLELDHLPKLIEICNGNLPRGVIKPQLFCNLTSVEISDCDTIRSLFRESVANGLVNLQSLYIRYCWMLEEVVSTDARENEVTKACKMLEFPKLKKVSLEGLRRFKSFTSQSNSGVAHQIFFNQNQVNFPNMESLHVEMLDCIVKLLGKETSLPKLKDIWVSHCDELLTIAESDSIQLLQNLEDLQLNDCEALEVLFDFEGMKVTNDDAEINVLGRLTFLTLRFLPKLVHITRMVPKGIRVFQNLKDLNVMRCESLRYLFSPSMANSLVALEYLMVSKCESIKAIVGKEEEEEEEEGTSEIKRVEAMKTRIEFPKLNSLELKDLSSIQMFCSQNCDLVFPLLNILRIENCPMMPKLIPWPVSAPKLDISD</sequence>
<evidence type="ECO:0000256" key="6">
    <source>
        <dbReference type="ARBA" id="ARBA00022840"/>
    </source>
</evidence>
<evidence type="ECO:0000256" key="1">
    <source>
        <dbReference type="ARBA" id="ARBA00008894"/>
    </source>
</evidence>
<gene>
    <name evidence="9" type="ORF">FPE_LOCUS13294</name>
</gene>
<evidence type="ECO:0000256" key="7">
    <source>
        <dbReference type="SAM" id="Coils"/>
    </source>
</evidence>
<dbReference type="EMBL" id="OU503043">
    <property type="protein sequence ID" value="CAI9765864.1"/>
    <property type="molecule type" value="Genomic_DNA"/>
</dbReference>
<dbReference type="InterPro" id="IPR027417">
    <property type="entry name" value="P-loop_NTPase"/>
</dbReference>
<comment type="similarity">
    <text evidence="1">Belongs to the disease resistance NB-LRR family.</text>
</comment>
<evidence type="ECO:0000256" key="4">
    <source>
        <dbReference type="ARBA" id="ARBA00022741"/>
    </source>
</evidence>
<dbReference type="InterPro" id="IPR057135">
    <property type="entry name" value="At4g27190-like_LRR"/>
</dbReference>
<dbReference type="Pfam" id="PF00931">
    <property type="entry name" value="NB-ARC"/>
    <property type="match status" value="1"/>
</dbReference>
<dbReference type="Pfam" id="PF23247">
    <property type="entry name" value="LRR_RPS2"/>
    <property type="match status" value="2"/>
</dbReference>
<dbReference type="PRINTS" id="PR00364">
    <property type="entry name" value="DISEASERSIST"/>
</dbReference>
<name>A0AAD2DTS7_9LAMI</name>
<evidence type="ECO:0000259" key="8">
    <source>
        <dbReference type="SMART" id="SM00382"/>
    </source>
</evidence>
<reference evidence="9" key="1">
    <citation type="submission" date="2023-05" db="EMBL/GenBank/DDBJ databases">
        <authorList>
            <person name="Huff M."/>
        </authorList>
    </citation>
    <scope>NUCLEOTIDE SEQUENCE</scope>
</reference>
<dbReference type="InterPro" id="IPR003593">
    <property type="entry name" value="AAA+_ATPase"/>
</dbReference>
<evidence type="ECO:0000313" key="9">
    <source>
        <dbReference type="EMBL" id="CAI9765864.1"/>
    </source>
</evidence>
<keyword evidence="10" id="KW-1185">Reference proteome</keyword>
<accession>A0AAD2DTS7</accession>
<evidence type="ECO:0000313" key="10">
    <source>
        <dbReference type="Proteomes" id="UP000834106"/>
    </source>
</evidence>
<dbReference type="GO" id="GO:0005524">
    <property type="term" value="F:ATP binding"/>
    <property type="evidence" value="ECO:0007669"/>
    <property type="project" value="UniProtKB-KW"/>
</dbReference>
<evidence type="ECO:0000256" key="3">
    <source>
        <dbReference type="ARBA" id="ARBA00022737"/>
    </source>
</evidence>
<keyword evidence="5" id="KW-0611">Plant defense</keyword>
<dbReference type="GO" id="GO:0043531">
    <property type="term" value="F:ADP binding"/>
    <property type="evidence" value="ECO:0007669"/>
    <property type="project" value="InterPro"/>
</dbReference>
<organism evidence="9 10">
    <name type="scientific">Fraxinus pennsylvanica</name>
    <dbReference type="NCBI Taxonomy" id="56036"/>
    <lineage>
        <taxon>Eukaryota</taxon>
        <taxon>Viridiplantae</taxon>
        <taxon>Streptophyta</taxon>
        <taxon>Embryophyta</taxon>
        <taxon>Tracheophyta</taxon>
        <taxon>Spermatophyta</taxon>
        <taxon>Magnoliopsida</taxon>
        <taxon>eudicotyledons</taxon>
        <taxon>Gunneridae</taxon>
        <taxon>Pentapetalae</taxon>
        <taxon>asterids</taxon>
        <taxon>lamiids</taxon>
        <taxon>Lamiales</taxon>
        <taxon>Oleaceae</taxon>
        <taxon>Oleeae</taxon>
        <taxon>Fraxinus</taxon>
    </lineage>
</organism>
<proteinExistence type="inferred from homology"/>
<dbReference type="FunFam" id="1.10.8.430:FF:000003">
    <property type="entry name" value="Probable disease resistance protein At5g66910"/>
    <property type="match status" value="1"/>
</dbReference>
<dbReference type="Gene3D" id="1.10.10.10">
    <property type="entry name" value="Winged helix-like DNA-binding domain superfamily/Winged helix DNA-binding domain"/>
    <property type="match status" value="1"/>
</dbReference>
<protein>
    <recommendedName>
        <fullName evidence="8">AAA+ ATPase domain-containing protein</fullName>
    </recommendedName>
</protein>
<dbReference type="InterPro" id="IPR032675">
    <property type="entry name" value="LRR_dom_sf"/>
</dbReference>
<feature type="domain" description="AAA+ ATPase" evidence="8">
    <location>
        <begin position="171"/>
        <end position="308"/>
    </location>
</feature>